<evidence type="ECO:0000256" key="5">
    <source>
        <dbReference type="ARBA" id="ARBA00022989"/>
    </source>
</evidence>
<sequence>MFELFIAFLKIGSISVGGGYAMLPIIYQAVAEYGIMTKEVFSNLVAISQITPGPVSINTATYAGFAAYGWPGAILISLAVCLPCALFTYIAVTVLKKNESAIAMNMILHKMKIAGIALIGVSGFFLAEGSMFTGPILSASFLSRLDPIQITLFVLTFCLYYKTRMGPILLTLLAGVASALIGLV</sequence>
<dbReference type="RefSeq" id="WP_148394815.1">
    <property type="nucleotide sequence ID" value="NZ_JAJAGH010000003.1"/>
</dbReference>
<dbReference type="InterPro" id="IPR003370">
    <property type="entry name" value="Chromate_transpt"/>
</dbReference>
<reference evidence="8" key="1">
    <citation type="submission" date="2022-09" db="EMBL/GenBank/DDBJ databases">
        <title>Culturomic study of gut microbiota in children with autism spectrum disorder.</title>
        <authorList>
            <person name="Efimov B.A."/>
            <person name="Chaplin A.V."/>
            <person name="Sokolova S.R."/>
            <person name="Pikina A.P."/>
            <person name="Korzhanova M."/>
            <person name="Belova V."/>
            <person name="Korostin D."/>
        </authorList>
    </citation>
    <scope>NUCLEOTIDE SEQUENCE</scope>
    <source>
        <strain evidence="8">ASD5510</strain>
    </source>
</reference>
<evidence type="ECO:0000313" key="9">
    <source>
        <dbReference type="Proteomes" id="UP001065549"/>
    </source>
</evidence>
<dbReference type="Proteomes" id="UP001065549">
    <property type="component" value="Unassembled WGS sequence"/>
</dbReference>
<evidence type="ECO:0000256" key="1">
    <source>
        <dbReference type="ARBA" id="ARBA00004651"/>
    </source>
</evidence>
<keyword evidence="9" id="KW-1185">Reference proteome</keyword>
<protein>
    <submittedName>
        <fullName evidence="8">Chromate transporter</fullName>
    </submittedName>
</protein>
<dbReference type="GO" id="GO:0015109">
    <property type="term" value="F:chromate transmembrane transporter activity"/>
    <property type="evidence" value="ECO:0007669"/>
    <property type="project" value="InterPro"/>
</dbReference>
<dbReference type="AlphaFoldDB" id="A0A9J6QX44"/>
<evidence type="ECO:0000256" key="4">
    <source>
        <dbReference type="ARBA" id="ARBA00022692"/>
    </source>
</evidence>
<evidence type="ECO:0000256" key="3">
    <source>
        <dbReference type="ARBA" id="ARBA00022475"/>
    </source>
</evidence>
<proteinExistence type="inferred from homology"/>
<dbReference type="Pfam" id="PF02417">
    <property type="entry name" value="Chromate_transp"/>
    <property type="match status" value="1"/>
</dbReference>
<dbReference type="PANTHER" id="PTHR43663">
    <property type="entry name" value="CHROMATE TRANSPORT PROTEIN-RELATED"/>
    <property type="match status" value="1"/>
</dbReference>
<name>A0A9J6QX44_9FIRM</name>
<evidence type="ECO:0000313" key="8">
    <source>
        <dbReference type="EMBL" id="MCU7380062.1"/>
    </source>
</evidence>
<keyword evidence="6 7" id="KW-0472">Membrane</keyword>
<dbReference type="GO" id="GO:0005886">
    <property type="term" value="C:plasma membrane"/>
    <property type="evidence" value="ECO:0007669"/>
    <property type="project" value="UniProtKB-SubCell"/>
</dbReference>
<feature type="transmembrane region" description="Helical" evidence="7">
    <location>
        <begin position="113"/>
        <end position="132"/>
    </location>
</feature>
<comment type="subcellular location">
    <subcellularLocation>
        <location evidence="1">Cell membrane</location>
        <topology evidence="1">Multi-pass membrane protein</topology>
    </subcellularLocation>
</comment>
<feature type="transmembrane region" description="Helical" evidence="7">
    <location>
        <begin position="68"/>
        <end position="92"/>
    </location>
</feature>
<evidence type="ECO:0000256" key="2">
    <source>
        <dbReference type="ARBA" id="ARBA00005262"/>
    </source>
</evidence>
<keyword evidence="5 7" id="KW-1133">Transmembrane helix</keyword>
<feature type="transmembrane region" description="Helical" evidence="7">
    <location>
        <begin position="144"/>
        <end position="161"/>
    </location>
</feature>
<keyword evidence="4 7" id="KW-0812">Transmembrane</keyword>
<keyword evidence="3" id="KW-1003">Cell membrane</keyword>
<organism evidence="8 9">
    <name type="scientific">Hominibacterium faecale</name>
    <dbReference type="NCBI Taxonomy" id="2839743"/>
    <lineage>
        <taxon>Bacteria</taxon>
        <taxon>Bacillati</taxon>
        <taxon>Bacillota</taxon>
        <taxon>Clostridia</taxon>
        <taxon>Peptostreptococcales</taxon>
        <taxon>Anaerovoracaceae</taxon>
        <taxon>Hominibacterium</taxon>
    </lineage>
</organism>
<evidence type="ECO:0000256" key="7">
    <source>
        <dbReference type="SAM" id="Phobius"/>
    </source>
</evidence>
<accession>A0A9J6QX44</accession>
<dbReference type="EMBL" id="JAOSHN010000007">
    <property type="protein sequence ID" value="MCU7380062.1"/>
    <property type="molecule type" value="Genomic_DNA"/>
</dbReference>
<gene>
    <name evidence="8" type="ORF">OBO34_17115</name>
</gene>
<evidence type="ECO:0000256" key="6">
    <source>
        <dbReference type="ARBA" id="ARBA00023136"/>
    </source>
</evidence>
<feature type="transmembrane region" description="Helical" evidence="7">
    <location>
        <begin position="7"/>
        <end position="27"/>
    </location>
</feature>
<dbReference type="InterPro" id="IPR052518">
    <property type="entry name" value="CHR_Transporter"/>
</dbReference>
<feature type="transmembrane region" description="Helical" evidence="7">
    <location>
        <begin position="168"/>
        <end position="183"/>
    </location>
</feature>
<dbReference type="PANTHER" id="PTHR43663:SF1">
    <property type="entry name" value="CHROMATE TRANSPORTER"/>
    <property type="match status" value="1"/>
</dbReference>
<comment type="caution">
    <text evidence="8">The sequence shown here is derived from an EMBL/GenBank/DDBJ whole genome shotgun (WGS) entry which is preliminary data.</text>
</comment>
<comment type="similarity">
    <text evidence="2">Belongs to the chromate ion transporter (CHR) (TC 2.A.51) family.</text>
</comment>